<evidence type="ECO:0000313" key="2">
    <source>
        <dbReference type="Proteomes" id="UP000236728"/>
    </source>
</evidence>
<protein>
    <submittedName>
        <fullName evidence="1">Uncharacterized protein</fullName>
    </submittedName>
</protein>
<dbReference type="RefSeq" id="WP_103934395.1">
    <property type="nucleotide sequence ID" value="NZ_FNVA01000006.1"/>
</dbReference>
<dbReference type="OrthoDB" id="9890647at2"/>
<dbReference type="AlphaFoldDB" id="A0A1H6B7M1"/>
<evidence type="ECO:0000313" key="1">
    <source>
        <dbReference type="EMBL" id="SEG56126.1"/>
    </source>
</evidence>
<accession>A0A1H6B7M1</accession>
<keyword evidence="2" id="KW-1185">Reference proteome</keyword>
<name>A0A1H6B7M1_9BACT</name>
<sequence length="100" mass="10778">MSAALSEMLPANAVGLRLARIAGDELILCESIRFGAGRAGVLTVLTRASISGLVEVNGELQSHFVDVLDESGDIVETVALDRFSYKALKGQWMRCRVERG</sequence>
<organism evidence="1 2">
    <name type="scientific">Bryocella elongata</name>
    <dbReference type="NCBI Taxonomy" id="863522"/>
    <lineage>
        <taxon>Bacteria</taxon>
        <taxon>Pseudomonadati</taxon>
        <taxon>Acidobacteriota</taxon>
        <taxon>Terriglobia</taxon>
        <taxon>Terriglobales</taxon>
        <taxon>Acidobacteriaceae</taxon>
        <taxon>Bryocella</taxon>
    </lineage>
</organism>
<dbReference type="Proteomes" id="UP000236728">
    <property type="component" value="Unassembled WGS sequence"/>
</dbReference>
<proteinExistence type="predicted"/>
<dbReference type="EMBL" id="FNVA01000006">
    <property type="protein sequence ID" value="SEG56126.1"/>
    <property type="molecule type" value="Genomic_DNA"/>
</dbReference>
<gene>
    <name evidence="1" type="ORF">SAMN05421819_3546</name>
</gene>
<reference evidence="1 2" key="1">
    <citation type="submission" date="2016-10" db="EMBL/GenBank/DDBJ databases">
        <authorList>
            <person name="de Groot N.N."/>
        </authorList>
    </citation>
    <scope>NUCLEOTIDE SEQUENCE [LARGE SCALE GENOMIC DNA]</scope>
    <source>
        <strain evidence="1 2">DSM 22489</strain>
    </source>
</reference>